<accession>A0A9D2MAR6</accession>
<dbReference type="EMBL" id="DWYC01000016">
    <property type="protein sequence ID" value="HJB56208.1"/>
    <property type="molecule type" value="Genomic_DNA"/>
</dbReference>
<reference evidence="4" key="2">
    <citation type="submission" date="2021-04" db="EMBL/GenBank/DDBJ databases">
        <authorList>
            <person name="Gilroy R."/>
        </authorList>
    </citation>
    <scope>NUCLEOTIDE SEQUENCE</scope>
    <source>
        <strain evidence="4">CHK189-11263</strain>
    </source>
</reference>
<evidence type="ECO:0000313" key="4">
    <source>
        <dbReference type="EMBL" id="HJB56208.1"/>
    </source>
</evidence>
<gene>
    <name evidence="4" type="ORF">H9714_01505</name>
</gene>
<feature type="chain" id="PRO_5039140292" description="DUF6199 domain-containing protein" evidence="2">
    <location>
        <begin position="23"/>
        <end position="175"/>
    </location>
</feature>
<keyword evidence="1" id="KW-0472">Membrane</keyword>
<evidence type="ECO:0000313" key="5">
    <source>
        <dbReference type="Proteomes" id="UP000824208"/>
    </source>
</evidence>
<name>A0A9D2MAR6_9FIRM</name>
<proteinExistence type="predicted"/>
<sequence length="175" mass="18722">MRRLIWTCILLLLLYPVPAAMAAGTPVEVDGHALVVDFQAGTITGEGEVYSFAIQGDSIRIDYPNGVYFVRTGSATAGYGPVDQPFSTAGYLSEDTLFKALEGGDTEGGWRPGSYAPLALLLLPLGIFSLAKPERAWYVSWGWRYKNAKPSDGALLAQQLEGVVLVVIGIVVIVG</sequence>
<dbReference type="Proteomes" id="UP000824208">
    <property type="component" value="Unassembled WGS sequence"/>
</dbReference>
<evidence type="ECO:0000256" key="1">
    <source>
        <dbReference type="SAM" id="Phobius"/>
    </source>
</evidence>
<dbReference type="InterPro" id="IPR045679">
    <property type="entry name" value="DUF6199"/>
</dbReference>
<keyword evidence="1" id="KW-0812">Transmembrane</keyword>
<comment type="caution">
    <text evidence="4">The sequence shown here is derived from an EMBL/GenBank/DDBJ whole genome shotgun (WGS) entry which is preliminary data.</text>
</comment>
<evidence type="ECO:0000256" key="2">
    <source>
        <dbReference type="SAM" id="SignalP"/>
    </source>
</evidence>
<dbReference type="Pfam" id="PF19701">
    <property type="entry name" value="DUF6199"/>
    <property type="match status" value="1"/>
</dbReference>
<feature type="transmembrane region" description="Helical" evidence="1">
    <location>
        <begin position="153"/>
        <end position="174"/>
    </location>
</feature>
<keyword evidence="2" id="KW-0732">Signal</keyword>
<keyword evidence="1" id="KW-1133">Transmembrane helix</keyword>
<reference evidence="4" key="1">
    <citation type="journal article" date="2021" name="PeerJ">
        <title>Extensive microbial diversity within the chicken gut microbiome revealed by metagenomics and culture.</title>
        <authorList>
            <person name="Gilroy R."/>
            <person name="Ravi A."/>
            <person name="Getino M."/>
            <person name="Pursley I."/>
            <person name="Horton D.L."/>
            <person name="Alikhan N.F."/>
            <person name="Baker D."/>
            <person name="Gharbi K."/>
            <person name="Hall N."/>
            <person name="Watson M."/>
            <person name="Adriaenssens E.M."/>
            <person name="Foster-Nyarko E."/>
            <person name="Jarju S."/>
            <person name="Secka A."/>
            <person name="Antonio M."/>
            <person name="Oren A."/>
            <person name="Chaudhuri R.R."/>
            <person name="La Ragione R."/>
            <person name="Hildebrand F."/>
            <person name="Pallen M.J."/>
        </authorList>
    </citation>
    <scope>NUCLEOTIDE SEQUENCE</scope>
    <source>
        <strain evidence="4">CHK189-11263</strain>
    </source>
</reference>
<feature type="domain" description="DUF6199" evidence="3">
    <location>
        <begin position="118"/>
        <end position="174"/>
    </location>
</feature>
<organism evidence="4 5">
    <name type="scientific">Candidatus Flavonifractor intestinipullorum</name>
    <dbReference type="NCBI Taxonomy" id="2838587"/>
    <lineage>
        <taxon>Bacteria</taxon>
        <taxon>Bacillati</taxon>
        <taxon>Bacillota</taxon>
        <taxon>Clostridia</taxon>
        <taxon>Eubacteriales</taxon>
        <taxon>Oscillospiraceae</taxon>
        <taxon>Flavonifractor</taxon>
    </lineage>
</organism>
<dbReference type="AlphaFoldDB" id="A0A9D2MAR6"/>
<feature type="signal peptide" evidence="2">
    <location>
        <begin position="1"/>
        <end position="22"/>
    </location>
</feature>
<evidence type="ECO:0000259" key="3">
    <source>
        <dbReference type="Pfam" id="PF19701"/>
    </source>
</evidence>
<protein>
    <recommendedName>
        <fullName evidence="3">DUF6199 domain-containing protein</fullName>
    </recommendedName>
</protein>